<evidence type="ECO:0000313" key="2">
    <source>
        <dbReference type="Proteomes" id="UP000008553"/>
    </source>
</evidence>
<sequence>NDQMQFHGVSQNTININSDQNISEIFKNYMSASGEHRNPY</sequence>
<comment type="caution">
    <text evidence="1">The sequence shown here is derived from an EMBL/GenBank/DDBJ whole genome shotgun (WGS) entry which is preliminary data.</text>
</comment>
<dbReference type="Proteomes" id="UP000008553">
    <property type="component" value="Unassembled WGS sequence"/>
</dbReference>
<proteinExistence type="predicted"/>
<reference evidence="1 2" key="1">
    <citation type="journal article" date="2002" name="Nature">
        <title>Genome sequence and comparative analysis of the model rodent malaria parasite Plasmodium yoelii yoelii.</title>
        <authorList>
            <person name="Carlton J.M."/>
            <person name="Angiuoli S.V."/>
            <person name="Suh B.B."/>
            <person name="Kooij T.W."/>
            <person name="Pertea M."/>
            <person name="Silva J.C."/>
            <person name="Ermolaeva M.D."/>
            <person name="Allen J.E."/>
            <person name="Selengut J.D."/>
            <person name="Koo H.L."/>
            <person name="Peterson J.D."/>
            <person name="Pop M."/>
            <person name="Kosack D.S."/>
            <person name="Shumway M.F."/>
            <person name="Bidwell S.L."/>
            <person name="Shallom S.J."/>
            <person name="van Aken S.E."/>
            <person name="Riedmuller S.B."/>
            <person name="Feldblyum T.V."/>
            <person name="Cho J.K."/>
            <person name="Quackenbush J."/>
            <person name="Sedegah M."/>
            <person name="Shoaibi A."/>
            <person name="Cummings L.M."/>
            <person name="Florens L."/>
            <person name="Yates J.R."/>
            <person name="Raine J.D."/>
            <person name="Sinden R.E."/>
            <person name="Harris M.A."/>
            <person name="Cunningham D.A."/>
            <person name="Preiser P.R."/>
            <person name="Bergman L.W."/>
            <person name="Vaidya A.B."/>
            <person name="van Lin L.H."/>
            <person name="Janse C.J."/>
            <person name="Waters A.P."/>
            <person name="Smith H.O."/>
            <person name="White O.R."/>
            <person name="Salzberg S.L."/>
            <person name="Venter J.C."/>
            <person name="Fraser C.M."/>
            <person name="Hoffman S.L."/>
            <person name="Gardner M.J."/>
            <person name="Carucci D.J."/>
        </authorList>
    </citation>
    <scope>NUCLEOTIDE SEQUENCE [LARGE SCALE GENOMIC DNA]</scope>
    <source>
        <strain evidence="1 2">17XNL</strain>
    </source>
</reference>
<protein>
    <submittedName>
        <fullName evidence="1">Uncharacterized protein</fullName>
    </submittedName>
</protein>
<dbReference type="EMBL" id="AABL01001248">
    <property type="protein sequence ID" value="EAA16005.1"/>
    <property type="molecule type" value="Genomic_DNA"/>
</dbReference>
<dbReference type="PaxDb" id="73239-Q7RH12"/>
<name>Q7RH12_PLAYO</name>
<dbReference type="AlphaFoldDB" id="Q7RH12"/>
<accession>Q7RH12</accession>
<feature type="non-terminal residue" evidence="1">
    <location>
        <position position="1"/>
    </location>
</feature>
<organism evidence="1 2">
    <name type="scientific">Plasmodium yoelii yoelii</name>
    <dbReference type="NCBI Taxonomy" id="73239"/>
    <lineage>
        <taxon>Eukaryota</taxon>
        <taxon>Sar</taxon>
        <taxon>Alveolata</taxon>
        <taxon>Apicomplexa</taxon>
        <taxon>Aconoidasida</taxon>
        <taxon>Haemosporida</taxon>
        <taxon>Plasmodiidae</taxon>
        <taxon>Plasmodium</taxon>
        <taxon>Plasmodium (Vinckeia)</taxon>
    </lineage>
</organism>
<keyword evidence="2" id="KW-1185">Reference proteome</keyword>
<evidence type="ECO:0000313" key="1">
    <source>
        <dbReference type="EMBL" id="EAA16005.1"/>
    </source>
</evidence>
<dbReference type="InParanoid" id="Q7RH12"/>
<gene>
    <name evidence="1" type="ORF">PY04183</name>
</gene>